<dbReference type="InterPro" id="IPR004856">
    <property type="entry name" value="Glyco_trans_ALG6/ALG8"/>
</dbReference>
<dbReference type="GO" id="GO:0006487">
    <property type="term" value="P:protein N-linked glycosylation"/>
    <property type="evidence" value="ECO:0007669"/>
    <property type="project" value="TreeGrafter"/>
</dbReference>
<feature type="transmembrane region" description="Helical" evidence="10">
    <location>
        <begin position="363"/>
        <end position="380"/>
    </location>
</feature>
<gene>
    <name evidence="11" type="ORF">APLA_LOCUS2192</name>
</gene>
<evidence type="ECO:0000256" key="5">
    <source>
        <dbReference type="ARBA" id="ARBA00022679"/>
    </source>
</evidence>
<comment type="similarity">
    <text evidence="3 10">Belongs to the ALG6/ALG8 glucosyltransferase family.</text>
</comment>
<keyword evidence="6 10" id="KW-0812">Transmembrane</keyword>
<keyword evidence="4 10" id="KW-0328">Glycosyltransferase</keyword>
<feature type="transmembrane region" description="Helical" evidence="10">
    <location>
        <begin position="92"/>
        <end position="109"/>
    </location>
</feature>
<keyword evidence="9 10" id="KW-0472">Membrane</keyword>
<protein>
    <recommendedName>
        <fullName evidence="10">Alpha-1,3-glucosyltransferase</fullName>
        <ecNumber evidence="10">2.4.1.-</ecNumber>
    </recommendedName>
</protein>
<evidence type="ECO:0000256" key="8">
    <source>
        <dbReference type="ARBA" id="ARBA00022989"/>
    </source>
</evidence>
<reference evidence="11 12" key="1">
    <citation type="submission" date="2020-04" db="EMBL/GenBank/DDBJ databases">
        <authorList>
            <person name="Wallbank WR R."/>
            <person name="Pardo Diaz C."/>
            <person name="Kozak K."/>
            <person name="Martin S."/>
            <person name="Jiggins C."/>
            <person name="Moest M."/>
            <person name="Warren A I."/>
            <person name="Byers J.R.P. K."/>
            <person name="Montejo-Kovacevich G."/>
            <person name="Yen C E."/>
        </authorList>
    </citation>
    <scope>NUCLEOTIDE SEQUENCE [LARGE SCALE GENOMIC DNA]</scope>
</reference>
<sequence length="522" mass="60271">MIPQIVVIVTTIKFLFIPLYHSTDFEVHRNWLAITHNLTLDRWYYENTSEWTLDYPPFFAWLEFVLSFIAKYFDPQMLYLTNLNYKSEMTVWFQRLSVIALDFFYIYGVKSCSNLIGNGKLLVFILLLTSPGLLMVDHIHFQYNGFLYGILLYSISHIIRSNNITAAFWFAVLLNMKHIFLYVAPVYIIYLLRAYCFTISSEDGVHTPWYSFSITNLFKLGITVVSVFGLSFGPFIQHIPQVLARLFPFKRGLCHAYWAPNFWAIYTFVDKVLQNILQKFGVMVAKTEASMTGGLVQEYQHAVLPSVTPTVTFLLTFVTMVPALVKLWHLGADSRYRVLSFVRCLAVCATCSFLFGWHVHEKAILLILIPLSFLSVLGDVDGRQFLILTTVGNYSLFPLLFPKNLLCIKIFILLTHVAISFVNIPTLYEPQGKIKGGRRRRVFRLPMLRHSESLYIYGLIVLCVYENGLHVVWGLDKTLPFLPLMLTSRDPQRRSSALTKNGNFWSSYRSRKEKNTSDSCLV</sequence>
<evidence type="ECO:0000256" key="7">
    <source>
        <dbReference type="ARBA" id="ARBA00022824"/>
    </source>
</evidence>
<dbReference type="PANTHER" id="PTHR12413:SF2">
    <property type="entry name" value="DOLICHYL PYROPHOSPHATE GLC1MAN9GLCNAC2 ALPHA-1,3-GLUCOSYLTRANSFERASE-RELATED"/>
    <property type="match status" value="1"/>
</dbReference>
<keyword evidence="5 10" id="KW-0808">Transferase</keyword>
<dbReference type="EC" id="2.4.1.-" evidence="10"/>
<feature type="transmembrane region" description="Helical" evidence="10">
    <location>
        <begin position="454"/>
        <end position="475"/>
    </location>
</feature>
<evidence type="ECO:0000256" key="4">
    <source>
        <dbReference type="ARBA" id="ARBA00022676"/>
    </source>
</evidence>
<evidence type="ECO:0000256" key="2">
    <source>
        <dbReference type="ARBA" id="ARBA00004922"/>
    </source>
</evidence>
<organism evidence="11 12">
    <name type="scientific">Arctia plantaginis</name>
    <name type="common">Wood tiger moth</name>
    <name type="synonym">Phalaena plantaginis</name>
    <dbReference type="NCBI Taxonomy" id="874455"/>
    <lineage>
        <taxon>Eukaryota</taxon>
        <taxon>Metazoa</taxon>
        <taxon>Ecdysozoa</taxon>
        <taxon>Arthropoda</taxon>
        <taxon>Hexapoda</taxon>
        <taxon>Insecta</taxon>
        <taxon>Pterygota</taxon>
        <taxon>Neoptera</taxon>
        <taxon>Endopterygota</taxon>
        <taxon>Lepidoptera</taxon>
        <taxon>Glossata</taxon>
        <taxon>Ditrysia</taxon>
        <taxon>Noctuoidea</taxon>
        <taxon>Erebidae</taxon>
        <taxon>Arctiinae</taxon>
        <taxon>Arctia</taxon>
    </lineage>
</organism>
<feature type="transmembrane region" description="Helical" evidence="10">
    <location>
        <begin position="220"/>
        <end position="240"/>
    </location>
</feature>
<keyword evidence="12" id="KW-1185">Reference proteome</keyword>
<evidence type="ECO:0000256" key="1">
    <source>
        <dbReference type="ARBA" id="ARBA00004477"/>
    </source>
</evidence>
<proteinExistence type="inferred from homology"/>
<comment type="subcellular location">
    <subcellularLocation>
        <location evidence="1 10">Endoplasmic reticulum membrane</location>
        <topology evidence="1 10">Multi-pass membrane protein</topology>
    </subcellularLocation>
</comment>
<dbReference type="GO" id="GO:0042283">
    <property type="term" value="F:dolichyl pyrophosphate Glc1Man9GlcNAc2 alpha-1,3-glucosyltransferase activity"/>
    <property type="evidence" value="ECO:0007669"/>
    <property type="project" value="TreeGrafter"/>
</dbReference>
<feature type="transmembrane region" description="Helical" evidence="10">
    <location>
        <begin position="121"/>
        <end position="141"/>
    </location>
</feature>
<evidence type="ECO:0000313" key="11">
    <source>
        <dbReference type="EMBL" id="CAB3224904.1"/>
    </source>
</evidence>
<comment type="caution">
    <text evidence="11">The sequence shown here is derived from an EMBL/GenBank/DDBJ whole genome shotgun (WGS) entry which is preliminary data.</text>
</comment>
<dbReference type="OrthoDB" id="1689333at2759"/>
<evidence type="ECO:0000256" key="6">
    <source>
        <dbReference type="ARBA" id="ARBA00022692"/>
    </source>
</evidence>
<evidence type="ECO:0000256" key="9">
    <source>
        <dbReference type="ARBA" id="ARBA00023136"/>
    </source>
</evidence>
<keyword evidence="7 10" id="KW-0256">Endoplasmic reticulum</keyword>
<accession>A0A8S0YYR9</accession>
<feature type="transmembrane region" description="Helical" evidence="10">
    <location>
        <begin position="147"/>
        <end position="172"/>
    </location>
</feature>
<dbReference type="EMBL" id="CADEBC010000196">
    <property type="protein sequence ID" value="CAB3224904.1"/>
    <property type="molecule type" value="Genomic_DNA"/>
</dbReference>
<dbReference type="GO" id="GO:0005789">
    <property type="term" value="C:endoplasmic reticulum membrane"/>
    <property type="evidence" value="ECO:0007669"/>
    <property type="project" value="UniProtKB-SubCell"/>
</dbReference>
<feature type="transmembrane region" description="Helical" evidence="10">
    <location>
        <begin position="336"/>
        <end position="357"/>
    </location>
</feature>
<name>A0A8S0YYR9_ARCPL</name>
<feature type="transmembrane region" description="Helical" evidence="10">
    <location>
        <begin position="302"/>
        <end position="324"/>
    </location>
</feature>
<dbReference type="AlphaFoldDB" id="A0A8S0YYR9"/>
<dbReference type="Proteomes" id="UP000494106">
    <property type="component" value="Unassembled WGS sequence"/>
</dbReference>
<keyword evidence="8 10" id="KW-1133">Transmembrane helix</keyword>
<comment type="pathway">
    <text evidence="2 10">Protein modification; protein glycosylation.</text>
</comment>
<evidence type="ECO:0000313" key="12">
    <source>
        <dbReference type="Proteomes" id="UP000494106"/>
    </source>
</evidence>
<evidence type="ECO:0000256" key="10">
    <source>
        <dbReference type="RuleBase" id="RU363110"/>
    </source>
</evidence>
<feature type="transmembrane region" description="Helical" evidence="10">
    <location>
        <begin position="179"/>
        <end position="200"/>
    </location>
</feature>
<evidence type="ECO:0000256" key="3">
    <source>
        <dbReference type="ARBA" id="ARBA00008715"/>
    </source>
</evidence>
<dbReference type="PANTHER" id="PTHR12413">
    <property type="entry name" value="DOLICHYL GLYCOSYLTRANSFERASE"/>
    <property type="match status" value="1"/>
</dbReference>
<dbReference type="Pfam" id="PF03155">
    <property type="entry name" value="Alg6_Alg8"/>
    <property type="match status" value="1"/>
</dbReference>
<feature type="transmembrane region" description="Helical" evidence="10">
    <location>
        <begin position="408"/>
        <end position="428"/>
    </location>
</feature>